<dbReference type="PANTHER" id="PTHR31306">
    <property type="entry name" value="ALPHA-1,6-MANNOSYLTRANSFERASE MNN11-RELATED"/>
    <property type="match status" value="1"/>
</dbReference>
<dbReference type="GO" id="GO:0000139">
    <property type="term" value="C:Golgi membrane"/>
    <property type="evidence" value="ECO:0007669"/>
    <property type="project" value="TreeGrafter"/>
</dbReference>
<dbReference type="GO" id="GO:0016757">
    <property type="term" value="F:glycosyltransferase activity"/>
    <property type="evidence" value="ECO:0007669"/>
    <property type="project" value="UniProtKB-KW"/>
</dbReference>
<keyword evidence="2" id="KW-0328">Glycosyltransferase</keyword>
<accession>A0A2J6RU43</accession>
<dbReference type="PANTHER" id="PTHR31306:SF8">
    <property type="entry name" value="GLYCOSYLTRANSFERASE FAMILY 34 PROTEIN"/>
    <property type="match status" value="1"/>
</dbReference>
<dbReference type="Pfam" id="PF05637">
    <property type="entry name" value="Glyco_transf_34"/>
    <property type="match status" value="1"/>
</dbReference>
<dbReference type="Proteomes" id="UP000235786">
    <property type="component" value="Unassembled WGS sequence"/>
</dbReference>
<reference evidence="5 6" key="1">
    <citation type="submission" date="2016-04" db="EMBL/GenBank/DDBJ databases">
        <title>A degradative enzymes factory behind the ericoid mycorrhizal symbiosis.</title>
        <authorList>
            <consortium name="DOE Joint Genome Institute"/>
            <person name="Martino E."/>
            <person name="Morin E."/>
            <person name="Grelet G."/>
            <person name="Kuo A."/>
            <person name="Kohler A."/>
            <person name="Daghino S."/>
            <person name="Barry K."/>
            <person name="Choi C."/>
            <person name="Cichocki N."/>
            <person name="Clum A."/>
            <person name="Copeland A."/>
            <person name="Hainaut M."/>
            <person name="Haridas S."/>
            <person name="Labutti K."/>
            <person name="Lindquist E."/>
            <person name="Lipzen A."/>
            <person name="Khouja H.-R."/>
            <person name="Murat C."/>
            <person name="Ohm R."/>
            <person name="Olson A."/>
            <person name="Spatafora J."/>
            <person name="Veneault-Fourrey C."/>
            <person name="Henrissat B."/>
            <person name="Grigoriev I."/>
            <person name="Martin F."/>
            <person name="Perotto S."/>
        </authorList>
    </citation>
    <scope>NUCLEOTIDE SEQUENCE [LARGE SCALE GENOMIC DNA]</scope>
    <source>
        <strain evidence="5 6">F</strain>
    </source>
</reference>
<dbReference type="InterPro" id="IPR029044">
    <property type="entry name" value="Nucleotide-diphossugar_trans"/>
</dbReference>
<dbReference type="GO" id="GO:0006487">
    <property type="term" value="P:protein N-linked glycosylation"/>
    <property type="evidence" value="ECO:0007669"/>
    <property type="project" value="TreeGrafter"/>
</dbReference>
<evidence type="ECO:0000313" key="6">
    <source>
        <dbReference type="Proteomes" id="UP000235786"/>
    </source>
</evidence>
<feature type="chain" id="PRO_5014471221" evidence="4">
    <location>
        <begin position="29"/>
        <end position="343"/>
    </location>
</feature>
<dbReference type="Gene3D" id="3.90.550.10">
    <property type="entry name" value="Spore Coat Polysaccharide Biosynthesis Protein SpsA, Chain A"/>
    <property type="match status" value="1"/>
</dbReference>
<proteinExistence type="inferred from homology"/>
<dbReference type="OrthoDB" id="407658at2759"/>
<organism evidence="5 6">
    <name type="scientific">Hyaloscypha variabilis (strain UAMH 11265 / GT02V1 / F)</name>
    <name type="common">Meliniomyces variabilis</name>
    <dbReference type="NCBI Taxonomy" id="1149755"/>
    <lineage>
        <taxon>Eukaryota</taxon>
        <taxon>Fungi</taxon>
        <taxon>Dikarya</taxon>
        <taxon>Ascomycota</taxon>
        <taxon>Pezizomycotina</taxon>
        <taxon>Leotiomycetes</taxon>
        <taxon>Helotiales</taxon>
        <taxon>Hyaloscyphaceae</taxon>
        <taxon>Hyaloscypha</taxon>
        <taxon>Hyaloscypha variabilis</taxon>
    </lineage>
</organism>
<keyword evidence="3 5" id="KW-0808">Transferase</keyword>
<evidence type="ECO:0000256" key="1">
    <source>
        <dbReference type="ARBA" id="ARBA00005664"/>
    </source>
</evidence>
<dbReference type="InterPro" id="IPR008630">
    <property type="entry name" value="Glyco_trans_34"/>
</dbReference>
<dbReference type="STRING" id="1149755.A0A2J6RU43"/>
<name>A0A2J6RU43_HYAVF</name>
<dbReference type="SUPFAM" id="SSF53448">
    <property type="entry name" value="Nucleotide-diphospho-sugar transferases"/>
    <property type="match status" value="1"/>
</dbReference>
<evidence type="ECO:0000313" key="5">
    <source>
        <dbReference type="EMBL" id="PMD42036.1"/>
    </source>
</evidence>
<evidence type="ECO:0000256" key="2">
    <source>
        <dbReference type="ARBA" id="ARBA00022676"/>
    </source>
</evidence>
<gene>
    <name evidence="5" type="ORF">L207DRAFT_542959</name>
</gene>
<dbReference type="EMBL" id="KZ613943">
    <property type="protein sequence ID" value="PMD42036.1"/>
    <property type="molecule type" value="Genomic_DNA"/>
</dbReference>
<evidence type="ECO:0000256" key="4">
    <source>
        <dbReference type="SAM" id="SignalP"/>
    </source>
</evidence>
<sequence>MTRRHGRLLVLFLAAICLTLLLRTPTVTHQVQNELHGYIHHITSYELVSDISEYDSQDRPRGAWSKPAYLLGLIVTELAKPAAERLEWIFWFDADTIVLNPHTPLEIFLPPDSMPELENIHLLMAKNMDGLNSGAFALRVHPWSVSILSTVLAYPIFEAARYRTDQFRDQSAFQWLLQPNLKSPLFNAPFQGKDYWAEVPMRWFNSLPFNNAFSKGWDWIFNHNMTDELFEKGTEEVYQDGHTGGAKPWKVMQGDMVVHFAGANPVRDSWMGGWLERAEAYLPEWSNATKTMELKKEALNFWDRVADRICKQRKALDAGKAVEAASARANRSGVETEKIANDF</sequence>
<keyword evidence="4" id="KW-0732">Signal</keyword>
<protein>
    <submittedName>
        <fullName evidence="5">Glycosyltransferase family 34 protein</fullName>
    </submittedName>
</protein>
<comment type="similarity">
    <text evidence="1">Belongs to the glycosyltransferase 34 family.</text>
</comment>
<evidence type="ECO:0000256" key="3">
    <source>
        <dbReference type="ARBA" id="ARBA00022679"/>
    </source>
</evidence>
<keyword evidence="6" id="KW-1185">Reference proteome</keyword>
<feature type="signal peptide" evidence="4">
    <location>
        <begin position="1"/>
        <end position="28"/>
    </location>
</feature>
<dbReference type="AlphaFoldDB" id="A0A2J6RU43"/>